<accession>A0A8H7J8A1</accession>
<dbReference type="EMBL" id="RZGK01000006">
    <property type="protein sequence ID" value="KAF9698297.1"/>
    <property type="molecule type" value="Genomic_DNA"/>
</dbReference>
<keyword evidence="3" id="KW-1185">Reference proteome</keyword>
<sequence>MLLRADLHIAFDKPRFVFVLKLSDGRGIRLVFYLLGSLDEYEHHHYNRELYESKVSADLLFARFAWTLFLLLGAFLSCKEERRLTLWIAAHNQMLSRGFFSAADCERFSQPASRKRSQSPRKRKLDDDVPDSAPVDASSLSAPAISHLAQQWLDSERLRSDPEQSWMQNNAWTELVWAGKSLAGYEVKRWLELSGCEVYDSDAEDDDDDGGSSDDYNAKLDNGSFIP</sequence>
<evidence type="ECO:0000256" key="1">
    <source>
        <dbReference type="SAM" id="MobiDB-lite"/>
    </source>
</evidence>
<proteinExistence type="predicted"/>
<evidence type="ECO:0008006" key="4">
    <source>
        <dbReference type="Google" id="ProtNLM"/>
    </source>
</evidence>
<organism evidence="2 3">
    <name type="scientific">Ascochyta lentis</name>
    <dbReference type="NCBI Taxonomy" id="205686"/>
    <lineage>
        <taxon>Eukaryota</taxon>
        <taxon>Fungi</taxon>
        <taxon>Dikarya</taxon>
        <taxon>Ascomycota</taxon>
        <taxon>Pezizomycotina</taxon>
        <taxon>Dothideomycetes</taxon>
        <taxon>Pleosporomycetidae</taxon>
        <taxon>Pleosporales</taxon>
        <taxon>Pleosporineae</taxon>
        <taxon>Didymellaceae</taxon>
        <taxon>Ascochyta</taxon>
    </lineage>
</organism>
<reference evidence="2" key="2">
    <citation type="submission" date="2020-09" db="EMBL/GenBank/DDBJ databases">
        <title>Reference genome assembly for Australian Ascochyta lentis isolate Al4.</title>
        <authorList>
            <person name="Lee R.C."/>
            <person name="Farfan-Caceres L.M."/>
            <person name="Debler J.W."/>
            <person name="Williams A.H."/>
            <person name="Henares B.M."/>
        </authorList>
    </citation>
    <scope>NUCLEOTIDE SEQUENCE</scope>
    <source>
        <strain evidence="2">Al4</strain>
    </source>
</reference>
<feature type="region of interest" description="Disordered" evidence="1">
    <location>
        <begin position="110"/>
        <end position="138"/>
    </location>
</feature>
<reference evidence="2" key="1">
    <citation type="submission" date="2018-12" db="EMBL/GenBank/DDBJ databases">
        <authorList>
            <person name="Syme R.A."/>
            <person name="Farfan-Caceres L."/>
            <person name="Lichtenzveig J."/>
        </authorList>
    </citation>
    <scope>NUCLEOTIDE SEQUENCE</scope>
    <source>
        <strain evidence="2">Al4</strain>
    </source>
</reference>
<dbReference type="Proteomes" id="UP000651452">
    <property type="component" value="Unassembled WGS sequence"/>
</dbReference>
<dbReference type="OrthoDB" id="2142759at2759"/>
<dbReference type="AlphaFoldDB" id="A0A8H7J8A1"/>
<gene>
    <name evidence="2" type="ORF">EKO04_003952</name>
</gene>
<feature type="compositionally biased region" description="Basic residues" evidence="1">
    <location>
        <begin position="113"/>
        <end position="123"/>
    </location>
</feature>
<comment type="caution">
    <text evidence="2">The sequence shown here is derived from an EMBL/GenBank/DDBJ whole genome shotgun (WGS) entry which is preliminary data.</text>
</comment>
<protein>
    <recommendedName>
        <fullName evidence="4">HNH nuclease domain-containing protein</fullName>
    </recommendedName>
</protein>
<evidence type="ECO:0000313" key="2">
    <source>
        <dbReference type="EMBL" id="KAF9698297.1"/>
    </source>
</evidence>
<evidence type="ECO:0000313" key="3">
    <source>
        <dbReference type="Proteomes" id="UP000651452"/>
    </source>
</evidence>
<feature type="compositionally biased region" description="Acidic residues" evidence="1">
    <location>
        <begin position="199"/>
        <end position="212"/>
    </location>
</feature>
<name>A0A8H7J8A1_9PLEO</name>
<feature type="region of interest" description="Disordered" evidence="1">
    <location>
        <begin position="199"/>
        <end position="227"/>
    </location>
</feature>